<feature type="signal peptide" evidence="2">
    <location>
        <begin position="1"/>
        <end position="21"/>
    </location>
</feature>
<dbReference type="AlphaFoldDB" id="A0A059JFP1"/>
<feature type="region of interest" description="Disordered" evidence="1">
    <location>
        <begin position="118"/>
        <end position="141"/>
    </location>
</feature>
<evidence type="ECO:0000313" key="4">
    <source>
        <dbReference type="Proteomes" id="UP000024533"/>
    </source>
</evidence>
<feature type="compositionally biased region" description="Acidic residues" evidence="1">
    <location>
        <begin position="118"/>
        <end position="135"/>
    </location>
</feature>
<keyword evidence="4" id="KW-1185">Reference proteome</keyword>
<comment type="caution">
    <text evidence="3">The sequence shown here is derived from an EMBL/GenBank/DDBJ whole genome shotgun (WGS) entry which is preliminary data.</text>
</comment>
<evidence type="ECO:0000256" key="2">
    <source>
        <dbReference type="SAM" id="SignalP"/>
    </source>
</evidence>
<evidence type="ECO:0000313" key="3">
    <source>
        <dbReference type="EMBL" id="KDB26508.1"/>
    </source>
</evidence>
<dbReference type="Gene3D" id="3.80.10.10">
    <property type="entry name" value="Ribonuclease Inhibitor"/>
    <property type="match status" value="1"/>
</dbReference>
<reference evidence="3 4" key="1">
    <citation type="submission" date="2014-02" db="EMBL/GenBank/DDBJ databases">
        <title>The Genome Sequence of Trichophyton interdigitale MR816.</title>
        <authorList>
            <consortium name="The Broad Institute Genomics Platform"/>
            <person name="Cuomo C.A."/>
            <person name="White T.C."/>
            <person name="Graser Y."/>
            <person name="Martinez-Rossi N."/>
            <person name="Heitman J."/>
            <person name="Young S.K."/>
            <person name="Zeng Q."/>
            <person name="Gargeya S."/>
            <person name="Abouelleil A."/>
            <person name="Alvarado L."/>
            <person name="Chapman S.B."/>
            <person name="Gainer-Dewar J."/>
            <person name="Goldberg J."/>
            <person name="Griggs A."/>
            <person name="Gujja S."/>
            <person name="Hansen M."/>
            <person name="Howarth C."/>
            <person name="Imamovic A."/>
            <person name="Larimer J."/>
            <person name="Martinez D."/>
            <person name="Murphy C."/>
            <person name="Pearson M.D."/>
            <person name="Persinoti G."/>
            <person name="Poon T."/>
            <person name="Priest M."/>
            <person name="Roberts A.D."/>
            <person name="Saif S."/>
            <person name="Shea T.D."/>
            <person name="Sykes S.N."/>
            <person name="Wortman J."/>
            <person name="Nusbaum C."/>
            <person name="Birren B."/>
        </authorList>
    </citation>
    <scope>NUCLEOTIDE SEQUENCE [LARGE SCALE GENOMIC DNA]</scope>
    <source>
        <strain evidence="3 4">MR816</strain>
    </source>
</reference>
<keyword evidence="2" id="KW-0732">Signal</keyword>
<evidence type="ECO:0008006" key="5">
    <source>
        <dbReference type="Google" id="ProtNLM"/>
    </source>
</evidence>
<accession>A0A059JFP1</accession>
<sequence length="690" mass="79388">MTRPPCLGALPLDILCMVCECLVDYDPSQKSLFSFSLTSKWCNIAAARQRFRRIPISLESKEKLADDIERWSHILIPRGYIDYVQVVKITGSIHTRDMAFNSGEWPLGEMSLGYHEADDENDDDEWAAGDDDQSDSDSTWEYGDRKVYSDVTLFGENPYLTNEERQSQEVVWSPLVHFIKSLSGLKDLIYASEDQIPLCVLLTLHQRHPKSRLHMHHFILHTLFQPADYPQDISLEEYTLATSPCLYSIRAHQSDYDIQGRVCYNTEAILQMVAGLAPNLRHVSMAVPNTFINTQQNPKPAWRGFFINSPPKQNTPRPLGQLRSLSFKFIESLTPSTLRKWARYTDFSKLQTLRIMSDDGVDIVRILDQMAVEGKFSSLRSLSLKLFLSTYADTIIFDRIMADFLRNLPPLKELKLTGFVAEQTFNVILEKHGNTLLKLDFIPSRGFMTGASLFVLFNSEVKEIQKQCPNLQTLGILIPRTNGNKDEVDIYRTLGMLKWLKQLILRLDFSSVIHYRHSLSTDPGIDSLCLSANAVATLDQMRETFKNCAIDANLALSIFRMIAITNGLRYPSKSPSLQYLKLQPWGHGEFGSGVFNGELGDITRWLGRTWLCTRPYGDVNFEKVVTREVDKQWRMLFEHRIEDIFAWGKHFYEQSEQARFYQKVWKSIWPGHTDGRKWTDDWSSCPLLEE</sequence>
<protein>
    <recommendedName>
        <fullName evidence="5">F-box domain-containing protein</fullName>
    </recommendedName>
</protein>
<dbReference type="HOGENOM" id="CLU_024672_0_1_1"/>
<organism evidence="3 4">
    <name type="scientific">Trichophyton interdigitale (strain MR816)</name>
    <dbReference type="NCBI Taxonomy" id="1215338"/>
    <lineage>
        <taxon>Eukaryota</taxon>
        <taxon>Fungi</taxon>
        <taxon>Dikarya</taxon>
        <taxon>Ascomycota</taxon>
        <taxon>Pezizomycotina</taxon>
        <taxon>Eurotiomycetes</taxon>
        <taxon>Eurotiomycetidae</taxon>
        <taxon>Onygenales</taxon>
        <taxon>Arthrodermataceae</taxon>
        <taxon>Trichophyton</taxon>
    </lineage>
</organism>
<feature type="chain" id="PRO_5001579454" description="F-box domain-containing protein" evidence="2">
    <location>
        <begin position="22"/>
        <end position="690"/>
    </location>
</feature>
<evidence type="ECO:0000256" key="1">
    <source>
        <dbReference type="SAM" id="MobiDB-lite"/>
    </source>
</evidence>
<dbReference type="EMBL" id="AOKY01000128">
    <property type="protein sequence ID" value="KDB26508.1"/>
    <property type="molecule type" value="Genomic_DNA"/>
</dbReference>
<name>A0A059JFP1_TRIIM</name>
<dbReference type="InterPro" id="IPR032675">
    <property type="entry name" value="LRR_dom_sf"/>
</dbReference>
<gene>
    <name evidence="3" type="ORF">H109_01688</name>
</gene>
<dbReference type="Proteomes" id="UP000024533">
    <property type="component" value="Unassembled WGS sequence"/>
</dbReference>
<dbReference type="STRING" id="1215338.A0A059JFP1"/>
<dbReference type="OMA" id="SKWCNIA"/>
<proteinExistence type="predicted"/>
<dbReference type="OrthoDB" id="3945550at2759"/>